<evidence type="ECO:0008006" key="3">
    <source>
        <dbReference type="Google" id="ProtNLM"/>
    </source>
</evidence>
<gene>
    <name evidence="1" type="ORF">GCM10010912_55560</name>
</gene>
<dbReference type="Proteomes" id="UP000637643">
    <property type="component" value="Unassembled WGS sequence"/>
</dbReference>
<evidence type="ECO:0000313" key="2">
    <source>
        <dbReference type="Proteomes" id="UP000637643"/>
    </source>
</evidence>
<accession>A0A917CZR4</accession>
<dbReference type="AlphaFoldDB" id="A0A917CZR4"/>
<comment type="caution">
    <text evidence="1">The sequence shown here is derived from an EMBL/GenBank/DDBJ whole genome shotgun (WGS) entry which is preliminary data.</text>
</comment>
<evidence type="ECO:0000313" key="1">
    <source>
        <dbReference type="EMBL" id="GGG03707.1"/>
    </source>
</evidence>
<reference evidence="1" key="2">
    <citation type="submission" date="2020-09" db="EMBL/GenBank/DDBJ databases">
        <authorList>
            <person name="Sun Q."/>
            <person name="Zhou Y."/>
        </authorList>
    </citation>
    <scope>NUCLEOTIDE SEQUENCE</scope>
    <source>
        <strain evidence="1">CGMCC 1.16134</strain>
    </source>
</reference>
<name>A0A917CZR4_9BACL</name>
<keyword evidence="2" id="KW-1185">Reference proteome</keyword>
<reference evidence="1" key="1">
    <citation type="journal article" date="2014" name="Int. J. Syst. Evol. Microbiol.">
        <title>Complete genome sequence of Corynebacterium casei LMG S-19264T (=DSM 44701T), isolated from a smear-ripened cheese.</title>
        <authorList>
            <consortium name="US DOE Joint Genome Institute (JGI-PGF)"/>
            <person name="Walter F."/>
            <person name="Albersmeier A."/>
            <person name="Kalinowski J."/>
            <person name="Ruckert C."/>
        </authorList>
    </citation>
    <scope>NUCLEOTIDE SEQUENCE</scope>
    <source>
        <strain evidence="1">CGMCC 1.16134</strain>
    </source>
</reference>
<dbReference type="EMBL" id="BMKR01000036">
    <property type="protein sequence ID" value="GGG03707.1"/>
    <property type="molecule type" value="Genomic_DNA"/>
</dbReference>
<organism evidence="1 2">
    <name type="scientific">Paenibacillus albidus</name>
    <dbReference type="NCBI Taxonomy" id="2041023"/>
    <lineage>
        <taxon>Bacteria</taxon>
        <taxon>Bacillati</taxon>
        <taxon>Bacillota</taxon>
        <taxon>Bacilli</taxon>
        <taxon>Bacillales</taxon>
        <taxon>Paenibacillaceae</taxon>
        <taxon>Paenibacillus</taxon>
    </lineage>
</organism>
<protein>
    <recommendedName>
        <fullName evidence="3">Core-binding (CB) domain-containing protein</fullName>
    </recommendedName>
</protein>
<sequence>MARARVLKISEHIPTTWEGTLEQFMSWKKAQGLSKQTLDDYKRHVSQFYNRYSARMKAAR</sequence>
<proteinExistence type="predicted"/>